<sequence length="299" mass="34307">MKTKFREFKTVEKQKSKTMQLLNIVLLHNQAPKSYVDLFEKMVYFDHVIPLKGDHYIELLRFEKLATLNMYEGTIVTYMGIRSNAWFNQKSKMIESRESDEDLYANTKKATVYFIPEVHKLCLMSGSEITIQNIKKYVDAASEKILGPEQIHSNFVTSKDEITEAYKELNINRVKLTLNYSNKDNTEGFEETFDDLAKDDNIALINMDISSAENEDLNLSKGGMVDSLINLVTKMGNGSAEITGYQLIPGKKKGSKPKRKNHRIRTENYIEKIKVGFSSIGSIYMAIYNEVITRYKGSE</sequence>
<evidence type="ECO:0000313" key="1">
    <source>
        <dbReference type="EMBL" id="DAE18051.1"/>
    </source>
</evidence>
<dbReference type="EMBL" id="BK015650">
    <property type="protein sequence ID" value="DAE18051.1"/>
    <property type="molecule type" value="Genomic_DNA"/>
</dbReference>
<protein>
    <submittedName>
        <fullName evidence="1">Uncharacterized protein</fullName>
    </submittedName>
</protein>
<accession>A0A8S5QGP5</accession>
<dbReference type="InterPro" id="IPR031832">
    <property type="entry name" value="DUF4747"/>
</dbReference>
<proteinExistence type="predicted"/>
<reference evidence="1" key="1">
    <citation type="journal article" date="2021" name="Proc. Natl. Acad. Sci. U.S.A.">
        <title>A Catalog of Tens of Thousands of Viruses from Human Metagenomes Reveals Hidden Associations with Chronic Diseases.</title>
        <authorList>
            <person name="Tisza M.J."/>
            <person name="Buck C.B."/>
        </authorList>
    </citation>
    <scope>NUCLEOTIDE SEQUENCE</scope>
    <source>
        <strain evidence="1">CtF6o6</strain>
    </source>
</reference>
<name>A0A8S5QGP5_9CAUD</name>
<dbReference type="Pfam" id="PF15931">
    <property type="entry name" value="DUF4747"/>
    <property type="match status" value="1"/>
</dbReference>
<organism evidence="1">
    <name type="scientific">Siphoviridae sp. ctF6o6</name>
    <dbReference type="NCBI Taxonomy" id="2825402"/>
    <lineage>
        <taxon>Viruses</taxon>
        <taxon>Duplodnaviria</taxon>
        <taxon>Heunggongvirae</taxon>
        <taxon>Uroviricota</taxon>
        <taxon>Caudoviricetes</taxon>
    </lineage>
</organism>